<dbReference type="AlphaFoldDB" id="A0A9Q0IPB5"/>
<organism evidence="2 3">
    <name type="scientific">Muraenolepis orangiensis</name>
    <name type="common">Patagonian moray cod</name>
    <dbReference type="NCBI Taxonomy" id="630683"/>
    <lineage>
        <taxon>Eukaryota</taxon>
        <taxon>Metazoa</taxon>
        <taxon>Chordata</taxon>
        <taxon>Craniata</taxon>
        <taxon>Vertebrata</taxon>
        <taxon>Euteleostomi</taxon>
        <taxon>Actinopterygii</taxon>
        <taxon>Neopterygii</taxon>
        <taxon>Teleostei</taxon>
        <taxon>Neoteleostei</taxon>
        <taxon>Acanthomorphata</taxon>
        <taxon>Zeiogadaria</taxon>
        <taxon>Gadariae</taxon>
        <taxon>Gadiformes</taxon>
        <taxon>Muraenolepidoidei</taxon>
        <taxon>Muraenolepididae</taxon>
        <taxon>Muraenolepis</taxon>
    </lineage>
</organism>
<feature type="region of interest" description="Disordered" evidence="1">
    <location>
        <begin position="61"/>
        <end position="96"/>
    </location>
</feature>
<feature type="region of interest" description="Disordered" evidence="1">
    <location>
        <begin position="111"/>
        <end position="148"/>
    </location>
</feature>
<evidence type="ECO:0000313" key="3">
    <source>
        <dbReference type="Proteomes" id="UP001148018"/>
    </source>
</evidence>
<evidence type="ECO:0000313" key="2">
    <source>
        <dbReference type="EMBL" id="KAJ3604226.1"/>
    </source>
</evidence>
<feature type="compositionally biased region" description="Acidic residues" evidence="1">
    <location>
        <begin position="66"/>
        <end position="90"/>
    </location>
</feature>
<sequence length="148" mass="16057">MQPSLCSLQTGPCGPTPSPGDQSEEKELFEKFWRGTFQAVAKPRPGSVIVASITSRRRVALLKDEGGEDNGVEDDEEDGNVEDDDDEDDPLTQWSPSASWLHSILHSPPLIFSHGIRPTTGSRDHKEYGAVLSRAHPLTQVAQGTPPG</sequence>
<dbReference type="EMBL" id="JANIIK010000044">
    <property type="protein sequence ID" value="KAJ3604226.1"/>
    <property type="molecule type" value="Genomic_DNA"/>
</dbReference>
<dbReference type="Proteomes" id="UP001148018">
    <property type="component" value="Unassembled WGS sequence"/>
</dbReference>
<dbReference type="OrthoDB" id="9950700at2759"/>
<gene>
    <name evidence="2" type="ORF">NHX12_028967</name>
</gene>
<feature type="compositionally biased region" description="Polar residues" evidence="1">
    <location>
        <begin position="1"/>
        <end position="10"/>
    </location>
</feature>
<feature type="non-terminal residue" evidence="2">
    <location>
        <position position="1"/>
    </location>
</feature>
<reference evidence="2" key="1">
    <citation type="submission" date="2022-07" db="EMBL/GenBank/DDBJ databases">
        <title>Chromosome-level genome of Muraenolepis orangiensis.</title>
        <authorList>
            <person name="Kim J."/>
        </authorList>
    </citation>
    <scope>NUCLEOTIDE SEQUENCE</scope>
    <source>
        <strain evidence="2">KU_S4_2022</strain>
        <tissue evidence="2">Muscle</tissue>
    </source>
</reference>
<comment type="caution">
    <text evidence="2">The sequence shown here is derived from an EMBL/GenBank/DDBJ whole genome shotgun (WGS) entry which is preliminary data.</text>
</comment>
<feature type="region of interest" description="Disordered" evidence="1">
    <location>
        <begin position="1"/>
        <end position="25"/>
    </location>
</feature>
<name>A0A9Q0IPB5_9TELE</name>
<keyword evidence="3" id="KW-1185">Reference proteome</keyword>
<evidence type="ECO:0000256" key="1">
    <source>
        <dbReference type="SAM" id="MobiDB-lite"/>
    </source>
</evidence>
<accession>A0A9Q0IPB5</accession>
<protein>
    <submittedName>
        <fullName evidence="2">Uncharacterized protein</fullName>
    </submittedName>
</protein>
<proteinExistence type="predicted"/>